<evidence type="ECO:0000256" key="1">
    <source>
        <dbReference type="SAM" id="MobiDB-lite"/>
    </source>
</evidence>
<sequence>MAERLTPARRVLARTAAAVVLLTPVAGCGPEADAARPAPPAAPTAAPVATTAAPEPEAAPSRFAVVGDSITAGGAVISGARADGPASWVPAAAEAAGLAFTGGWAVPGATTEDALAAVVPADADLLVVMLGTNDVLRDRPWEESAADLTAIAAAAGERPVAVVTIAPSDPRPDARRAYNAALATLALERGWVLVDPWGDVASGDRFVPGTTTDGTHLTDAAAQLVGARLGERLAVLG</sequence>
<protein>
    <submittedName>
        <fullName evidence="3">Lysophospholipase L1</fullName>
    </submittedName>
</protein>
<dbReference type="Pfam" id="PF13472">
    <property type="entry name" value="Lipase_GDSL_2"/>
    <property type="match status" value="1"/>
</dbReference>
<feature type="compositionally biased region" description="Low complexity" evidence="1">
    <location>
        <begin position="43"/>
        <end position="56"/>
    </location>
</feature>
<dbReference type="SUPFAM" id="SSF52266">
    <property type="entry name" value="SGNH hydrolase"/>
    <property type="match status" value="1"/>
</dbReference>
<dbReference type="CDD" id="cd00229">
    <property type="entry name" value="SGNH_hydrolase"/>
    <property type="match status" value="1"/>
</dbReference>
<dbReference type="RefSeq" id="WP_179224076.1">
    <property type="nucleotide sequence ID" value="NZ_FZOO01000001.1"/>
</dbReference>
<dbReference type="GO" id="GO:0004622">
    <property type="term" value="F:phosphatidylcholine lysophospholipase activity"/>
    <property type="evidence" value="ECO:0007669"/>
    <property type="project" value="TreeGrafter"/>
</dbReference>
<dbReference type="PANTHER" id="PTHR30383:SF5">
    <property type="entry name" value="SGNH HYDROLASE-TYPE ESTERASE DOMAIN-CONTAINING PROTEIN"/>
    <property type="match status" value="1"/>
</dbReference>
<gene>
    <name evidence="3" type="ORF">SAMN06893096_101321</name>
</gene>
<organism evidence="3 4">
    <name type="scientific">Geodermatophilus pulveris</name>
    <dbReference type="NCBI Taxonomy" id="1564159"/>
    <lineage>
        <taxon>Bacteria</taxon>
        <taxon>Bacillati</taxon>
        <taxon>Actinomycetota</taxon>
        <taxon>Actinomycetes</taxon>
        <taxon>Geodermatophilales</taxon>
        <taxon>Geodermatophilaceae</taxon>
        <taxon>Geodermatophilus</taxon>
    </lineage>
</organism>
<dbReference type="Proteomes" id="UP000198373">
    <property type="component" value="Unassembled WGS sequence"/>
</dbReference>
<dbReference type="Gene3D" id="3.40.50.1110">
    <property type="entry name" value="SGNH hydrolase"/>
    <property type="match status" value="1"/>
</dbReference>
<dbReference type="InterPro" id="IPR036514">
    <property type="entry name" value="SGNH_hydro_sf"/>
</dbReference>
<name>A0A239AZ24_9ACTN</name>
<evidence type="ECO:0000313" key="3">
    <source>
        <dbReference type="EMBL" id="SNS00759.1"/>
    </source>
</evidence>
<feature type="domain" description="SGNH hydrolase-type esterase" evidence="2">
    <location>
        <begin position="65"/>
        <end position="223"/>
    </location>
</feature>
<dbReference type="InterPro" id="IPR013830">
    <property type="entry name" value="SGNH_hydro"/>
</dbReference>
<evidence type="ECO:0000313" key="4">
    <source>
        <dbReference type="Proteomes" id="UP000198373"/>
    </source>
</evidence>
<dbReference type="AlphaFoldDB" id="A0A239AZ24"/>
<dbReference type="EMBL" id="FZOO01000001">
    <property type="protein sequence ID" value="SNS00759.1"/>
    <property type="molecule type" value="Genomic_DNA"/>
</dbReference>
<evidence type="ECO:0000259" key="2">
    <source>
        <dbReference type="Pfam" id="PF13472"/>
    </source>
</evidence>
<dbReference type="PANTHER" id="PTHR30383">
    <property type="entry name" value="THIOESTERASE 1/PROTEASE 1/LYSOPHOSPHOLIPASE L1"/>
    <property type="match status" value="1"/>
</dbReference>
<accession>A0A239AZ24</accession>
<proteinExistence type="predicted"/>
<keyword evidence="4" id="KW-1185">Reference proteome</keyword>
<reference evidence="4" key="1">
    <citation type="submission" date="2017-06" db="EMBL/GenBank/DDBJ databases">
        <authorList>
            <person name="Varghese N."/>
            <person name="Submissions S."/>
        </authorList>
    </citation>
    <scope>NUCLEOTIDE SEQUENCE [LARGE SCALE GENOMIC DNA]</scope>
    <source>
        <strain evidence="4">DSM 46839</strain>
    </source>
</reference>
<dbReference type="InterPro" id="IPR051532">
    <property type="entry name" value="Ester_Hydrolysis_Enzymes"/>
</dbReference>
<feature type="region of interest" description="Disordered" evidence="1">
    <location>
        <begin position="32"/>
        <end position="56"/>
    </location>
</feature>